<evidence type="ECO:0000313" key="2">
    <source>
        <dbReference type="Proteomes" id="UP001638806"/>
    </source>
</evidence>
<evidence type="ECO:0000313" key="1">
    <source>
        <dbReference type="EMBL" id="KAL3958368.1"/>
    </source>
</evidence>
<dbReference type="Proteomes" id="UP001638806">
    <property type="component" value="Unassembled WGS sequence"/>
</dbReference>
<name>A0ACC4DQU3_PURLI</name>
<keyword evidence="2" id="KW-1185">Reference proteome</keyword>
<gene>
    <name evidence="1" type="ORF">ACCO45_006530</name>
</gene>
<sequence length="258" mass="29978">MPRSIDSSSDSDTLLGHGSSPDRLSVEKSSLTKFPLKRRWRSASVTTPLILHLCLAAFYTTLFFAFWDYQGWKPSARRKSGLLAYSPAWEAIKPPRPELDEAWNKLLGPTSIRVSKETLDRINRTSVPLLDGSGYMAGLDVYHQLHCLRYVRRYLHKDYYNMTEGKNLGQHIDHCLDNLRQYIMCNADVVIQTFDWIPNFHRPWPNFRIVHECANWDAIEEWAWAHHFDGFDESLLKHPNFHPELPDPFDYSVSGNDV</sequence>
<comment type="caution">
    <text evidence="1">The sequence shown here is derived from an EMBL/GenBank/DDBJ whole genome shotgun (WGS) entry which is preliminary data.</text>
</comment>
<accession>A0ACC4DQU3</accession>
<protein>
    <submittedName>
        <fullName evidence="1">Uncharacterized protein</fullName>
    </submittedName>
</protein>
<organism evidence="1 2">
    <name type="scientific">Purpureocillium lilacinum</name>
    <name type="common">Paecilomyces lilacinus</name>
    <dbReference type="NCBI Taxonomy" id="33203"/>
    <lineage>
        <taxon>Eukaryota</taxon>
        <taxon>Fungi</taxon>
        <taxon>Dikarya</taxon>
        <taxon>Ascomycota</taxon>
        <taxon>Pezizomycotina</taxon>
        <taxon>Sordariomycetes</taxon>
        <taxon>Hypocreomycetidae</taxon>
        <taxon>Hypocreales</taxon>
        <taxon>Ophiocordycipitaceae</taxon>
        <taxon>Purpureocillium</taxon>
    </lineage>
</organism>
<reference evidence="1" key="1">
    <citation type="submission" date="2024-12" db="EMBL/GenBank/DDBJ databases">
        <title>Comparative genomics and development of molecular markers within Purpureocillium lilacinum and among Purpureocillium species.</title>
        <authorList>
            <person name="Yeh Z.-Y."/>
            <person name="Ni N.-T."/>
            <person name="Lo P.-H."/>
            <person name="Mushyakhwo K."/>
            <person name="Lin C.-F."/>
            <person name="Nai Y.-S."/>
        </authorList>
    </citation>
    <scope>NUCLEOTIDE SEQUENCE</scope>
    <source>
        <strain evidence="1">NCHU-NPUST-175</strain>
    </source>
</reference>
<dbReference type="EMBL" id="JBGNUJ010000006">
    <property type="protein sequence ID" value="KAL3958368.1"/>
    <property type="molecule type" value="Genomic_DNA"/>
</dbReference>
<proteinExistence type="predicted"/>